<evidence type="ECO:0000313" key="3">
    <source>
        <dbReference type="Proteomes" id="UP000319555"/>
    </source>
</evidence>
<dbReference type="GO" id="GO:0003677">
    <property type="term" value="F:DNA binding"/>
    <property type="evidence" value="ECO:0007669"/>
    <property type="project" value="InterPro"/>
</dbReference>
<dbReference type="Proteomes" id="UP000319555">
    <property type="component" value="Unassembled WGS sequence"/>
</dbReference>
<dbReference type="InterPro" id="IPR001387">
    <property type="entry name" value="Cro/C1-type_HTH"/>
</dbReference>
<dbReference type="AlphaFoldDB" id="A0A521DZA9"/>
<dbReference type="InterPro" id="IPR010982">
    <property type="entry name" value="Lambda_DNA-bd_dom_sf"/>
</dbReference>
<dbReference type="PROSITE" id="PS50943">
    <property type="entry name" value="HTH_CROC1"/>
    <property type="match status" value="1"/>
</dbReference>
<dbReference type="RefSeq" id="WP_142638107.1">
    <property type="nucleotide sequence ID" value="NZ_FXTE01000008.1"/>
</dbReference>
<dbReference type="Gene3D" id="1.10.260.40">
    <property type="entry name" value="lambda repressor-like DNA-binding domains"/>
    <property type="match status" value="1"/>
</dbReference>
<organism evidence="2 3">
    <name type="scientific">Ruegeria faecimaris</name>
    <dbReference type="NCBI Taxonomy" id="686389"/>
    <lineage>
        <taxon>Bacteria</taxon>
        <taxon>Pseudomonadati</taxon>
        <taxon>Pseudomonadota</taxon>
        <taxon>Alphaproteobacteria</taxon>
        <taxon>Rhodobacterales</taxon>
        <taxon>Roseobacteraceae</taxon>
        <taxon>Ruegeria</taxon>
    </lineage>
</organism>
<evidence type="ECO:0000259" key="1">
    <source>
        <dbReference type="PROSITE" id="PS50943"/>
    </source>
</evidence>
<protein>
    <submittedName>
        <fullName evidence="2">Helix-turn-helix domain-containing protein</fullName>
    </submittedName>
</protein>
<sequence>MWGYEDERQKAAMEGPITPDNCGEKLKLVREVSGLSRRELAEVLECSESTIYRLETKKSAATPEFMNLLKALVIIGRHKFSQLTDSERETLLDTLGAVGGTASGIAGSVAAVSVAGSVSGLSAAGITSGLAAIGGGTMLGGIGLVAAIPVAAGLAGYGLVKGIKSICDANGLDCVEVDGRYEITPKTDKNLQDEPLE</sequence>
<evidence type="ECO:0000313" key="2">
    <source>
        <dbReference type="EMBL" id="SMO77053.1"/>
    </source>
</evidence>
<dbReference type="SUPFAM" id="SSF47413">
    <property type="entry name" value="lambda repressor-like DNA-binding domains"/>
    <property type="match status" value="1"/>
</dbReference>
<name>A0A521DZA9_9RHOB</name>
<dbReference type="Pfam" id="PF13560">
    <property type="entry name" value="HTH_31"/>
    <property type="match status" value="1"/>
</dbReference>
<dbReference type="CDD" id="cd00093">
    <property type="entry name" value="HTH_XRE"/>
    <property type="match status" value="1"/>
</dbReference>
<keyword evidence="3" id="KW-1185">Reference proteome</keyword>
<gene>
    <name evidence="2" type="ORF">SAMN06265380_10890</name>
</gene>
<dbReference type="EMBL" id="FXTE01000008">
    <property type="protein sequence ID" value="SMO77053.1"/>
    <property type="molecule type" value="Genomic_DNA"/>
</dbReference>
<feature type="domain" description="HTH cro/C1-type" evidence="1">
    <location>
        <begin position="26"/>
        <end position="69"/>
    </location>
</feature>
<accession>A0A521DZA9</accession>
<dbReference type="OrthoDB" id="9814751at2"/>
<proteinExistence type="predicted"/>
<reference evidence="2 3" key="1">
    <citation type="submission" date="2017-05" db="EMBL/GenBank/DDBJ databases">
        <authorList>
            <person name="Varghese N."/>
            <person name="Submissions S."/>
        </authorList>
    </citation>
    <scope>NUCLEOTIDE SEQUENCE [LARGE SCALE GENOMIC DNA]</scope>
    <source>
        <strain evidence="2 3">DSM 28009</strain>
    </source>
</reference>